<dbReference type="EMBL" id="CP060783">
    <property type="protein sequence ID" value="QNP49012.1"/>
    <property type="molecule type" value="Genomic_DNA"/>
</dbReference>
<name>A0A7H0GL46_9BURK</name>
<gene>
    <name evidence="2" type="ORF">H9K75_02245</name>
</gene>
<reference evidence="2 3" key="1">
    <citation type="submission" date="2020-08" db="EMBL/GenBank/DDBJ databases">
        <title>Genome sequence of Diaphorobacter aerolatus KACC 16536T.</title>
        <authorList>
            <person name="Hyun D.-W."/>
            <person name="Bae J.-W."/>
        </authorList>
    </citation>
    <scope>NUCLEOTIDE SEQUENCE [LARGE SCALE GENOMIC DNA]</scope>
    <source>
        <strain evidence="2 3">KACC 16536</strain>
    </source>
</reference>
<evidence type="ECO:0000313" key="3">
    <source>
        <dbReference type="Proteomes" id="UP000516028"/>
    </source>
</evidence>
<feature type="chain" id="PRO_5028950957" evidence="1">
    <location>
        <begin position="22"/>
        <end position="290"/>
    </location>
</feature>
<accession>A0A7H0GL46</accession>
<evidence type="ECO:0000313" key="2">
    <source>
        <dbReference type="EMBL" id="QNP49012.1"/>
    </source>
</evidence>
<sequence length="290" mass="30300">METFKKIIAVGALLGVSVAQAFMPQTGTWVVTSENNGQPGRGFGIDVQNSTLVMQMYGYETNGSPTFYLSAGAIADNKFTAPLNTYKGGRYLGSGDRSGTQTGTAGNVSMRFVSGTKGYITFPNEAEKEISRFNFAYTPTPSSLKGIWLFSPLNSTTPLADFVALSTVGTASAHGNGLVLSDDGRFACEHQISGEAVGTVICIRVTSAGKLAWGYQFTVSVNDGEGKFISGTGGDTELAIARRLTNPAGTATGVLLKSETARQPAQLTEATVDSLRAGIESVANSGLTTD</sequence>
<evidence type="ECO:0000256" key="1">
    <source>
        <dbReference type="SAM" id="SignalP"/>
    </source>
</evidence>
<dbReference type="RefSeq" id="WP_187724604.1">
    <property type="nucleotide sequence ID" value="NZ_CP060783.1"/>
</dbReference>
<protein>
    <submittedName>
        <fullName evidence="2">Uncharacterized protein</fullName>
    </submittedName>
</protein>
<organism evidence="2 3">
    <name type="scientific">Diaphorobacter aerolatus</name>
    <dbReference type="NCBI Taxonomy" id="1288495"/>
    <lineage>
        <taxon>Bacteria</taxon>
        <taxon>Pseudomonadati</taxon>
        <taxon>Pseudomonadota</taxon>
        <taxon>Betaproteobacteria</taxon>
        <taxon>Burkholderiales</taxon>
        <taxon>Comamonadaceae</taxon>
        <taxon>Diaphorobacter</taxon>
    </lineage>
</organism>
<dbReference type="AlphaFoldDB" id="A0A7H0GL46"/>
<dbReference type="Proteomes" id="UP000516028">
    <property type="component" value="Chromosome"/>
</dbReference>
<keyword evidence="3" id="KW-1185">Reference proteome</keyword>
<keyword evidence="1" id="KW-0732">Signal</keyword>
<feature type="signal peptide" evidence="1">
    <location>
        <begin position="1"/>
        <end position="21"/>
    </location>
</feature>
<proteinExistence type="predicted"/>
<dbReference type="KEGG" id="daer:H9K75_02245"/>